<reference evidence="2" key="1">
    <citation type="submission" date="2021-06" db="EMBL/GenBank/DDBJ databases">
        <authorList>
            <person name="Kallberg Y."/>
            <person name="Tangrot J."/>
            <person name="Rosling A."/>
        </authorList>
    </citation>
    <scope>NUCLEOTIDE SEQUENCE</scope>
    <source>
        <strain evidence="2">87-6 pot B 2015</strain>
    </source>
</reference>
<name>A0A9N9HHS8_FUNMO</name>
<organism evidence="2 3">
    <name type="scientific">Funneliformis mosseae</name>
    <name type="common">Endomycorrhizal fungus</name>
    <name type="synonym">Glomus mosseae</name>
    <dbReference type="NCBI Taxonomy" id="27381"/>
    <lineage>
        <taxon>Eukaryota</taxon>
        <taxon>Fungi</taxon>
        <taxon>Fungi incertae sedis</taxon>
        <taxon>Mucoromycota</taxon>
        <taxon>Glomeromycotina</taxon>
        <taxon>Glomeromycetes</taxon>
        <taxon>Glomerales</taxon>
        <taxon>Glomeraceae</taxon>
        <taxon>Funneliformis</taxon>
    </lineage>
</organism>
<evidence type="ECO:0000313" key="3">
    <source>
        <dbReference type="Proteomes" id="UP000789375"/>
    </source>
</evidence>
<dbReference type="AlphaFoldDB" id="A0A9N9HHS8"/>
<evidence type="ECO:0000313" key="2">
    <source>
        <dbReference type="EMBL" id="CAG8692548.1"/>
    </source>
</evidence>
<keyword evidence="3" id="KW-1185">Reference proteome</keyword>
<dbReference type="EMBL" id="CAJVPP010007912">
    <property type="protein sequence ID" value="CAG8692548.1"/>
    <property type="molecule type" value="Genomic_DNA"/>
</dbReference>
<proteinExistence type="predicted"/>
<comment type="caution">
    <text evidence="2">The sequence shown here is derived from an EMBL/GenBank/DDBJ whole genome shotgun (WGS) entry which is preliminary data.</text>
</comment>
<accession>A0A9N9HHS8</accession>
<feature type="region of interest" description="Disordered" evidence="1">
    <location>
        <begin position="233"/>
        <end position="255"/>
    </location>
</feature>
<gene>
    <name evidence="2" type="ORF">FMOSSE_LOCUS13415</name>
</gene>
<feature type="non-terminal residue" evidence="2">
    <location>
        <position position="255"/>
    </location>
</feature>
<sequence length="255" mass="29525">NEDFDCLIEILKSIENEVNNEYHKQHLKSLQNINQGEKANIRNLSKDVRIEDDHIKEHIAGGIADILLQEIKLNALQRVSGGSENTLQKTGSRRDKSDLMFCAYLYQKWEKIIIFESGKWDTNEDKICHDHNKLVQLYLDGIKELVKKCTKETFYQNYIGFRVNIAGKYLEIYGLIMEKEVKYYLPVVKAKIPFDKESVKEIEEFVHVLLVLRNGIIVNLQSIVNSFQKRSRKMSSISPPSCKAGRLSKKNSANF</sequence>
<evidence type="ECO:0000256" key="1">
    <source>
        <dbReference type="SAM" id="MobiDB-lite"/>
    </source>
</evidence>
<dbReference type="Proteomes" id="UP000789375">
    <property type="component" value="Unassembled WGS sequence"/>
</dbReference>
<protein>
    <submittedName>
        <fullName evidence="2">3476_t:CDS:1</fullName>
    </submittedName>
</protein>